<evidence type="ECO:0000259" key="2">
    <source>
        <dbReference type="Pfam" id="PF20237"/>
    </source>
</evidence>
<accession>A0A6A5TD02</accession>
<proteinExistence type="predicted"/>
<evidence type="ECO:0000313" key="4">
    <source>
        <dbReference type="Proteomes" id="UP000800035"/>
    </source>
</evidence>
<name>A0A6A5TD02_9PLEO</name>
<protein>
    <recommendedName>
        <fullName evidence="2">DUF6594 domain-containing protein</fullName>
    </recommendedName>
</protein>
<dbReference type="Pfam" id="PF20237">
    <property type="entry name" value="DUF6594"/>
    <property type="match status" value="1"/>
</dbReference>
<organism evidence="3 4">
    <name type="scientific">Byssothecium circinans</name>
    <dbReference type="NCBI Taxonomy" id="147558"/>
    <lineage>
        <taxon>Eukaryota</taxon>
        <taxon>Fungi</taxon>
        <taxon>Dikarya</taxon>
        <taxon>Ascomycota</taxon>
        <taxon>Pezizomycotina</taxon>
        <taxon>Dothideomycetes</taxon>
        <taxon>Pleosporomycetidae</taxon>
        <taxon>Pleosporales</taxon>
        <taxon>Massarineae</taxon>
        <taxon>Massarinaceae</taxon>
        <taxon>Byssothecium</taxon>
    </lineage>
</organism>
<feature type="domain" description="DUF6594" evidence="2">
    <location>
        <begin position="1"/>
        <end position="62"/>
    </location>
</feature>
<gene>
    <name evidence="3" type="ORF">CC80DRAFT_554240</name>
</gene>
<keyword evidence="4" id="KW-1185">Reference proteome</keyword>
<dbReference type="OrthoDB" id="5342093at2759"/>
<feature type="region of interest" description="Disordered" evidence="1">
    <location>
        <begin position="31"/>
        <end position="51"/>
    </location>
</feature>
<dbReference type="AlphaFoldDB" id="A0A6A5TD02"/>
<sequence length="138" mass="15698">MFKRFGALNALDLLHLQSELLSLEAQLKEVETEDAQNDEGDKLKLKSFSSEEPTSWDLKDIQHFLASSNMKSTLMGLIWETWGIIEKPECYSKELICLRPREDIDSFSRRLGTRGLKYITLFGCARSNVSTLVSAPLL</sequence>
<evidence type="ECO:0000256" key="1">
    <source>
        <dbReference type="SAM" id="MobiDB-lite"/>
    </source>
</evidence>
<dbReference type="InterPro" id="IPR046529">
    <property type="entry name" value="DUF6594"/>
</dbReference>
<dbReference type="Proteomes" id="UP000800035">
    <property type="component" value="Unassembled WGS sequence"/>
</dbReference>
<reference evidence="3" key="1">
    <citation type="journal article" date="2020" name="Stud. Mycol.">
        <title>101 Dothideomycetes genomes: a test case for predicting lifestyles and emergence of pathogens.</title>
        <authorList>
            <person name="Haridas S."/>
            <person name="Albert R."/>
            <person name="Binder M."/>
            <person name="Bloem J."/>
            <person name="Labutti K."/>
            <person name="Salamov A."/>
            <person name="Andreopoulos B."/>
            <person name="Baker S."/>
            <person name="Barry K."/>
            <person name="Bills G."/>
            <person name="Bluhm B."/>
            <person name="Cannon C."/>
            <person name="Castanera R."/>
            <person name="Culley D."/>
            <person name="Daum C."/>
            <person name="Ezra D."/>
            <person name="Gonzalez J."/>
            <person name="Henrissat B."/>
            <person name="Kuo A."/>
            <person name="Liang C."/>
            <person name="Lipzen A."/>
            <person name="Lutzoni F."/>
            <person name="Magnuson J."/>
            <person name="Mondo S."/>
            <person name="Nolan M."/>
            <person name="Ohm R."/>
            <person name="Pangilinan J."/>
            <person name="Park H.-J."/>
            <person name="Ramirez L."/>
            <person name="Alfaro M."/>
            <person name="Sun H."/>
            <person name="Tritt A."/>
            <person name="Yoshinaga Y."/>
            <person name="Zwiers L.-H."/>
            <person name="Turgeon B."/>
            <person name="Goodwin S."/>
            <person name="Spatafora J."/>
            <person name="Crous P."/>
            <person name="Grigoriev I."/>
        </authorList>
    </citation>
    <scope>NUCLEOTIDE SEQUENCE</scope>
    <source>
        <strain evidence="3">CBS 675.92</strain>
    </source>
</reference>
<evidence type="ECO:0000313" key="3">
    <source>
        <dbReference type="EMBL" id="KAF1950481.1"/>
    </source>
</evidence>
<dbReference type="EMBL" id="ML977025">
    <property type="protein sequence ID" value="KAF1950481.1"/>
    <property type="molecule type" value="Genomic_DNA"/>
</dbReference>